<dbReference type="GO" id="GO:0016787">
    <property type="term" value="F:hydrolase activity"/>
    <property type="evidence" value="ECO:0007669"/>
    <property type="project" value="UniProtKB-KW"/>
</dbReference>
<feature type="domain" description="Fungal lipase-type" evidence="2">
    <location>
        <begin position="29"/>
        <end position="84"/>
    </location>
</feature>
<dbReference type="Pfam" id="PF01764">
    <property type="entry name" value="Lipase_3"/>
    <property type="match status" value="1"/>
</dbReference>
<dbReference type="Proteomes" id="UP000288805">
    <property type="component" value="Unassembled WGS sequence"/>
</dbReference>
<evidence type="ECO:0000313" key="3">
    <source>
        <dbReference type="EMBL" id="RVW38708.1"/>
    </source>
</evidence>
<dbReference type="AlphaFoldDB" id="A0A438DTW4"/>
<evidence type="ECO:0000259" key="2">
    <source>
        <dbReference type="Pfam" id="PF01764"/>
    </source>
</evidence>
<evidence type="ECO:0000313" key="4">
    <source>
        <dbReference type="Proteomes" id="UP000288805"/>
    </source>
</evidence>
<reference evidence="3 4" key="1">
    <citation type="journal article" date="2018" name="PLoS Genet.">
        <title>Population sequencing reveals clonal diversity and ancestral inbreeding in the grapevine cultivar Chardonnay.</title>
        <authorList>
            <person name="Roach M.J."/>
            <person name="Johnson D.L."/>
            <person name="Bohlmann J."/>
            <person name="van Vuuren H.J."/>
            <person name="Jones S.J."/>
            <person name="Pretorius I.S."/>
            <person name="Schmidt S.A."/>
            <person name="Borneman A.R."/>
        </authorList>
    </citation>
    <scope>NUCLEOTIDE SEQUENCE [LARGE SCALE GENOMIC DNA]</scope>
    <source>
        <strain evidence="4">cv. Chardonnay</strain>
        <tissue evidence="3">Leaf</tissue>
    </source>
</reference>
<dbReference type="InterPro" id="IPR002921">
    <property type="entry name" value="Fungal_lipase-type"/>
</dbReference>
<dbReference type="EMBL" id="QGNW01001503">
    <property type="protein sequence ID" value="RVW38708.1"/>
    <property type="molecule type" value="Genomic_DNA"/>
</dbReference>
<protein>
    <recommendedName>
        <fullName evidence="2">Fungal lipase-type domain-containing protein</fullName>
    </recommendedName>
</protein>
<dbReference type="PANTHER" id="PTHR47759:SF2">
    <property type="entry name" value="TRIGLYCERIDE LIPASE"/>
    <property type="match status" value="1"/>
</dbReference>
<gene>
    <name evidence="3" type="ORF">CK203_077483</name>
</gene>
<dbReference type="SUPFAM" id="SSF53474">
    <property type="entry name" value="alpha/beta-Hydrolases"/>
    <property type="match status" value="1"/>
</dbReference>
<organism evidence="3 4">
    <name type="scientific">Vitis vinifera</name>
    <name type="common">Grape</name>
    <dbReference type="NCBI Taxonomy" id="29760"/>
    <lineage>
        <taxon>Eukaryota</taxon>
        <taxon>Viridiplantae</taxon>
        <taxon>Streptophyta</taxon>
        <taxon>Embryophyta</taxon>
        <taxon>Tracheophyta</taxon>
        <taxon>Spermatophyta</taxon>
        <taxon>Magnoliopsida</taxon>
        <taxon>eudicotyledons</taxon>
        <taxon>Gunneridae</taxon>
        <taxon>Pentapetalae</taxon>
        <taxon>rosids</taxon>
        <taxon>Vitales</taxon>
        <taxon>Vitaceae</taxon>
        <taxon>Viteae</taxon>
        <taxon>Vitis</taxon>
    </lineage>
</organism>
<proteinExistence type="predicted"/>
<name>A0A438DTW4_VITVI</name>
<sequence>MCNLLVKKKLIFLPLGAEMMVGRCSFKWHVYVTGHSLGGALATLLALELSSSQLAKRGVISVTMYNFGSPRVGNKRFAEVYNEVIESP</sequence>
<keyword evidence="1" id="KW-0378">Hydrolase</keyword>
<dbReference type="PANTHER" id="PTHR47759">
    <property type="entry name" value="OS04G0509100 PROTEIN"/>
    <property type="match status" value="1"/>
</dbReference>
<comment type="caution">
    <text evidence="3">The sequence shown here is derived from an EMBL/GenBank/DDBJ whole genome shotgun (WGS) entry which is preliminary data.</text>
</comment>
<dbReference type="InterPro" id="IPR029058">
    <property type="entry name" value="AB_hydrolase_fold"/>
</dbReference>
<evidence type="ECO:0000256" key="1">
    <source>
        <dbReference type="ARBA" id="ARBA00022801"/>
    </source>
</evidence>
<accession>A0A438DTW4</accession>
<dbReference type="Gene3D" id="3.40.50.1820">
    <property type="entry name" value="alpha/beta hydrolase"/>
    <property type="match status" value="1"/>
</dbReference>
<dbReference type="GO" id="GO:0006629">
    <property type="term" value="P:lipid metabolic process"/>
    <property type="evidence" value="ECO:0007669"/>
    <property type="project" value="InterPro"/>
</dbReference>